<dbReference type="PIRSF" id="PIRSF036666">
    <property type="entry name" value="G6S"/>
    <property type="match status" value="1"/>
</dbReference>
<dbReference type="GO" id="GO:0008449">
    <property type="term" value="F:N-acetylglucosamine-6-sulfatase activity"/>
    <property type="evidence" value="ECO:0007669"/>
    <property type="project" value="InterPro"/>
</dbReference>
<dbReference type="InterPro" id="IPR012251">
    <property type="entry name" value="GlcNAc_6-SO4ase"/>
</dbReference>
<evidence type="ECO:0000256" key="6">
    <source>
        <dbReference type="PIRSR" id="PIRSR036666-50"/>
    </source>
</evidence>
<sequence length="509" mass="57817">MLCRKEGGAMLFQGAVQCLVVLFVFLGRSNAVSQPNIVLILTDDQDVVLQGLIPMTATQKNLAFKGITFNNAFTSSPICCPSRASILSGQYAHNHASINNSVSGGCYGDFWKERVERRTIAVQLENLGYETFFAGKYLNQYHSDNVPPGWSKFYGLHGNSRYYNYSLTENGEVVSYTDEYLTDVLKEKALDFLKSRESNKPFFAMIAPPAPHAPFTPAPRHNLSFEGVKVLQTLNFNVAFGPLDKHWLVNMRGPFPDSLIPTLDNYYRSRWQSLLAVDELVESIVQHLESAGQIDNTYIVFTSDNGYHMGQFGQPFDKRQPYETDIRVPFLVRGPNIQPKSITNAPIALIDLFPTFLEWAGGTLTGYEDGESFNRHIVEQENEITSDRTYHRSILIEYWGEGNMETYNPACPWKLSDDLAECTLDADCYCQDARNNTYSCIRHFAFNTDKIYCEFRDSEDFVEAYDLSTDIYQMQNIGYSMLPSERALYSLSLRNLTECMGKTCRESKI</sequence>
<dbReference type="Proteomes" id="UP000594454">
    <property type="component" value="Chromosome 4"/>
</dbReference>
<dbReference type="SUPFAM" id="SSF53649">
    <property type="entry name" value="Alkaline phosphatase-like"/>
    <property type="match status" value="1"/>
</dbReference>
<keyword evidence="4" id="KW-0378">Hydrolase</keyword>
<evidence type="ECO:0000256" key="2">
    <source>
        <dbReference type="ARBA" id="ARBA00008779"/>
    </source>
</evidence>
<dbReference type="Pfam" id="PF00884">
    <property type="entry name" value="Sulfatase"/>
    <property type="match status" value="1"/>
</dbReference>
<dbReference type="GO" id="GO:0005539">
    <property type="term" value="F:glycosaminoglycan binding"/>
    <property type="evidence" value="ECO:0007669"/>
    <property type="project" value="TreeGrafter"/>
</dbReference>
<proteinExistence type="inferred from homology"/>
<comment type="PTM">
    <text evidence="6">The conversion to 3-oxoalanine (also known as C-formylglycine, FGly), of a serine or cysteine residue in prokaryotes and of a cysteine residue in eukaryotes, is critical for catalytic activity.</text>
</comment>
<evidence type="ECO:0000256" key="5">
    <source>
        <dbReference type="ARBA" id="ARBA00023180"/>
    </source>
</evidence>
<evidence type="ECO:0000313" key="9">
    <source>
        <dbReference type="Proteomes" id="UP000594454"/>
    </source>
</evidence>
<accession>A0A7R8YUW6</accession>
<dbReference type="GO" id="GO:0030203">
    <property type="term" value="P:glycosaminoglycan metabolic process"/>
    <property type="evidence" value="ECO:0007669"/>
    <property type="project" value="InterPro"/>
</dbReference>
<organism evidence="8 9">
    <name type="scientific">Hermetia illucens</name>
    <name type="common">Black soldier fly</name>
    <dbReference type="NCBI Taxonomy" id="343691"/>
    <lineage>
        <taxon>Eukaryota</taxon>
        <taxon>Metazoa</taxon>
        <taxon>Ecdysozoa</taxon>
        <taxon>Arthropoda</taxon>
        <taxon>Hexapoda</taxon>
        <taxon>Insecta</taxon>
        <taxon>Pterygota</taxon>
        <taxon>Neoptera</taxon>
        <taxon>Endopterygota</taxon>
        <taxon>Diptera</taxon>
        <taxon>Brachycera</taxon>
        <taxon>Stratiomyomorpha</taxon>
        <taxon>Stratiomyidae</taxon>
        <taxon>Hermetiinae</taxon>
        <taxon>Hermetia</taxon>
    </lineage>
</organism>
<dbReference type="FunCoup" id="A0A7R8YUW6">
    <property type="interactions" value="605"/>
</dbReference>
<comment type="cofactor">
    <cofactor evidence="1">
        <name>Ca(2+)</name>
        <dbReference type="ChEBI" id="CHEBI:29108"/>
    </cofactor>
</comment>
<dbReference type="PANTHER" id="PTHR43108:SF8">
    <property type="entry name" value="SD21168P"/>
    <property type="match status" value="1"/>
</dbReference>
<feature type="domain" description="Sulfatase N-terminal" evidence="7">
    <location>
        <begin position="35"/>
        <end position="361"/>
    </location>
</feature>
<dbReference type="EMBL" id="LR899012">
    <property type="protein sequence ID" value="CAD7086632.1"/>
    <property type="molecule type" value="Genomic_DNA"/>
</dbReference>
<keyword evidence="5" id="KW-0325">Glycoprotein</keyword>
<dbReference type="InterPro" id="IPR024607">
    <property type="entry name" value="Sulfatase_CS"/>
</dbReference>
<evidence type="ECO:0000256" key="1">
    <source>
        <dbReference type="ARBA" id="ARBA00001913"/>
    </source>
</evidence>
<dbReference type="InterPro" id="IPR000917">
    <property type="entry name" value="Sulfatase_N"/>
</dbReference>
<keyword evidence="3" id="KW-0732">Signal</keyword>
<evidence type="ECO:0000256" key="4">
    <source>
        <dbReference type="ARBA" id="ARBA00022801"/>
    </source>
</evidence>
<dbReference type="PROSITE" id="PS00149">
    <property type="entry name" value="SULFATASE_2"/>
    <property type="match status" value="1"/>
</dbReference>
<dbReference type="AlphaFoldDB" id="A0A7R8YUW6"/>
<reference evidence="8 9" key="1">
    <citation type="submission" date="2020-11" db="EMBL/GenBank/DDBJ databases">
        <authorList>
            <person name="Wallbank WR R."/>
            <person name="Pardo Diaz C."/>
            <person name="Kozak K."/>
            <person name="Martin S."/>
            <person name="Jiggins C."/>
            <person name="Moest M."/>
            <person name="Warren A I."/>
            <person name="Generalovic N T."/>
            <person name="Byers J.R.P. K."/>
            <person name="Montejo-Kovacevich G."/>
            <person name="Yen C E."/>
        </authorList>
    </citation>
    <scope>NUCLEOTIDE SEQUENCE [LARGE SCALE GENOMIC DNA]</scope>
</reference>
<keyword evidence="9" id="KW-1185">Reference proteome</keyword>
<gene>
    <name evidence="8" type="ORF">HERILL_LOCUS9390</name>
</gene>
<protein>
    <recommendedName>
        <fullName evidence="7">Sulfatase N-terminal domain-containing protein</fullName>
    </recommendedName>
</protein>
<evidence type="ECO:0000259" key="7">
    <source>
        <dbReference type="Pfam" id="PF00884"/>
    </source>
</evidence>
<feature type="modified residue" description="3-oxoalanine (Cys)" evidence="6">
    <location>
        <position position="79"/>
    </location>
</feature>
<dbReference type="PANTHER" id="PTHR43108">
    <property type="entry name" value="N-ACETYLGLUCOSAMINE-6-SULFATASE FAMILY MEMBER"/>
    <property type="match status" value="1"/>
</dbReference>
<dbReference type="OrthoDB" id="96314at2759"/>
<evidence type="ECO:0000256" key="3">
    <source>
        <dbReference type="ARBA" id="ARBA00022729"/>
    </source>
</evidence>
<name>A0A7R8YUW6_HERIL</name>
<dbReference type="CDD" id="cd16147">
    <property type="entry name" value="G6S"/>
    <property type="match status" value="1"/>
</dbReference>
<dbReference type="InParanoid" id="A0A7R8YUW6"/>
<comment type="similarity">
    <text evidence="2">Belongs to the sulfatase family.</text>
</comment>
<dbReference type="Gene3D" id="3.40.720.10">
    <property type="entry name" value="Alkaline Phosphatase, subunit A"/>
    <property type="match status" value="1"/>
</dbReference>
<dbReference type="OMA" id="WCHGEHE"/>
<dbReference type="InterPro" id="IPR017850">
    <property type="entry name" value="Alkaline_phosphatase_core_sf"/>
</dbReference>
<evidence type="ECO:0000313" key="8">
    <source>
        <dbReference type="EMBL" id="CAD7086632.1"/>
    </source>
</evidence>